<gene>
    <name evidence="4" type="ORF">I573_02029</name>
</gene>
<dbReference type="PATRIC" id="fig|1140003.3.peg.1979"/>
<dbReference type="Proteomes" id="UP000015961">
    <property type="component" value="Unassembled WGS sequence"/>
</dbReference>
<name>S0P3B8_9ENTE</name>
<dbReference type="STRING" id="1140003.OMY_02052"/>
<dbReference type="RefSeq" id="WP_016186484.1">
    <property type="nucleotide sequence ID" value="NZ_ASWO01000007.1"/>
</dbReference>
<feature type="domain" description="Luciferase-like" evidence="3">
    <location>
        <begin position="15"/>
        <end position="306"/>
    </location>
</feature>
<dbReference type="NCBIfam" id="TIGR03858">
    <property type="entry name" value="LLM_2I7G"/>
    <property type="match status" value="1"/>
</dbReference>
<protein>
    <recommendedName>
        <fullName evidence="3">Luciferase-like domain-containing protein</fullName>
    </recommendedName>
</protein>
<dbReference type="InterPro" id="IPR011251">
    <property type="entry name" value="Luciferase-like_dom"/>
</dbReference>
<dbReference type="GO" id="GO:0016705">
    <property type="term" value="F:oxidoreductase activity, acting on paired donors, with incorporation or reduction of molecular oxygen"/>
    <property type="evidence" value="ECO:0007669"/>
    <property type="project" value="InterPro"/>
</dbReference>
<dbReference type="InterPro" id="IPR050766">
    <property type="entry name" value="Bact_Lucif_Oxidored"/>
</dbReference>
<dbReference type="GO" id="GO:0004497">
    <property type="term" value="F:monooxygenase activity"/>
    <property type="evidence" value="ECO:0007669"/>
    <property type="project" value="UniProtKB-KW"/>
</dbReference>
<evidence type="ECO:0000313" key="4">
    <source>
        <dbReference type="EMBL" id="EOT82916.1"/>
    </source>
</evidence>
<dbReference type="InterPro" id="IPR036661">
    <property type="entry name" value="Luciferase-like_sf"/>
</dbReference>
<evidence type="ECO:0000256" key="2">
    <source>
        <dbReference type="ARBA" id="ARBA00023033"/>
    </source>
</evidence>
<dbReference type="PANTHER" id="PTHR30137">
    <property type="entry name" value="LUCIFERASE-LIKE MONOOXYGENASE"/>
    <property type="match status" value="1"/>
</dbReference>
<dbReference type="GO" id="GO:0005829">
    <property type="term" value="C:cytosol"/>
    <property type="evidence" value="ECO:0007669"/>
    <property type="project" value="TreeGrafter"/>
</dbReference>
<dbReference type="Gene3D" id="3.20.20.30">
    <property type="entry name" value="Luciferase-like domain"/>
    <property type="match status" value="1"/>
</dbReference>
<keyword evidence="2" id="KW-0503">Monooxygenase</keyword>
<keyword evidence="5" id="KW-1185">Reference proteome</keyword>
<dbReference type="AlphaFoldDB" id="S0P3B8"/>
<comment type="caution">
    <text evidence="4">The sequence shown here is derived from an EMBL/GenBank/DDBJ whole genome shotgun (WGS) entry which is preliminary data.</text>
</comment>
<dbReference type="Pfam" id="PF00296">
    <property type="entry name" value="Bac_luciferase"/>
    <property type="match status" value="1"/>
</dbReference>
<sequence>MTTYEFGLDTFGDIPYRNQQRVSDAEALRLTIEEGRLADQVGVDILAIGEHHRKEYAISSPEIVLGALATVTETIKLSTGVTVLSSDDPVRVYERFATLDALSNGRAQVMLGRGSFTESFPLFGYDLQQYNELFEEKLALYHELTTKESVTWEGKLTQSLNKAQVYPKMENNRTLTTYIGVGGTPESIVRAARYGFPVMLAIIGGEPKRFAPYVELYQKAAAQFQQPALPIGMHSHGVIAKTNEEAQEIAWTYIKQMMDQLGRERGWGAMSREQFMAEVEYGSYYVGDPETVAQKIARTMKEVGVKRFDLVYGAGGQTIEARMQTIELYGKEVIPRVKELLKEG</sequence>
<dbReference type="SUPFAM" id="SSF51679">
    <property type="entry name" value="Bacterial luciferase-like"/>
    <property type="match status" value="1"/>
</dbReference>
<dbReference type="OrthoDB" id="9776438at2"/>
<reference evidence="4 5" key="1">
    <citation type="submission" date="2013-03" db="EMBL/GenBank/DDBJ databases">
        <title>The Genome Sequence of Enterococcus sulfureus ATCC_49903 (PacBio/Illumina hybrid assembly).</title>
        <authorList>
            <consortium name="The Broad Institute Genomics Platform"/>
            <consortium name="The Broad Institute Genome Sequencing Center for Infectious Disease"/>
            <person name="Earl A."/>
            <person name="Russ C."/>
            <person name="Gilmore M."/>
            <person name="Surin D."/>
            <person name="Walker B."/>
            <person name="Young S."/>
            <person name="Zeng Q."/>
            <person name="Gargeya S."/>
            <person name="Fitzgerald M."/>
            <person name="Haas B."/>
            <person name="Abouelleil A."/>
            <person name="Allen A.W."/>
            <person name="Alvarado L."/>
            <person name="Arachchi H.M."/>
            <person name="Berlin A.M."/>
            <person name="Chapman S.B."/>
            <person name="Gainer-Dewar J."/>
            <person name="Goldberg J."/>
            <person name="Griggs A."/>
            <person name="Gujja S."/>
            <person name="Hansen M."/>
            <person name="Howarth C."/>
            <person name="Imamovic A."/>
            <person name="Ireland A."/>
            <person name="Larimer J."/>
            <person name="McCowan C."/>
            <person name="Murphy C."/>
            <person name="Pearson M."/>
            <person name="Poon T.W."/>
            <person name="Priest M."/>
            <person name="Roberts A."/>
            <person name="Saif S."/>
            <person name="Shea T."/>
            <person name="Sisk P."/>
            <person name="Sykes S."/>
            <person name="Wortman J."/>
            <person name="Nusbaum C."/>
            <person name="Birren B."/>
        </authorList>
    </citation>
    <scope>NUCLEOTIDE SEQUENCE [LARGE SCALE GENOMIC DNA]</scope>
    <source>
        <strain evidence="4 5">ATCC 49903</strain>
    </source>
</reference>
<dbReference type="EMBL" id="ASWO01000007">
    <property type="protein sequence ID" value="EOT82916.1"/>
    <property type="molecule type" value="Genomic_DNA"/>
</dbReference>
<organism evidence="4 5">
    <name type="scientific">Enterococcus sulfureus ATCC 49903</name>
    <dbReference type="NCBI Taxonomy" id="1140003"/>
    <lineage>
        <taxon>Bacteria</taxon>
        <taxon>Bacillati</taxon>
        <taxon>Bacillota</taxon>
        <taxon>Bacilli</taxon>
        <taxon>Lactobacillales</taxon>
        <taxon>Enterococcaceae</taxon>
        <taxon>Enterococcus</taxon>
    </lineage>
</organism>
<evidence type="ECO:0000259" key="3">
    <source>
        <dbReference type="Pfam" id="PF00296"/>
    </source>
</evidence>
<evidence type="ECO:0000313" key="5">
    <source>
        <dbReference type="Proteomes" id="UP000015961"/>
    </source>
</evidence>
<dbReference type="PANTHER" id="PTHR30137:SF8">
    <property type="entry name" value="BLR5498 PROTEIN"/>
    <property type="match status" value="1"/>
</dbReference>
<dbReference type="InterPro" id="IPR022290">
    <property type="entry name" value="LLM_Atu2307-like"/>
</dbReference>
<proteinExistence type="predicted"/>
<evidence type="ECO:0000256" key="1">
    <source>
        <dbReference type="ARBA" id="ARBA00023002"/>
    </source>
</evidence>
<keyword evidence="1" id="KW-0560">Oxidoreductase</keyword>
<accession>S0P3B8</accession>
<dbReference type="eggNOG" id="COG2141">
    <property type="taxonomic scope" value="Bacteria"/>
</dbReference>